<dbReference type="Proteomes" id="UP001620626">
    <property type="component" value="Unassembled WGS sequence"/>
</dbReference>
<comment type="caution">
    <text evidence="2">The sequence shown here is derived from an EMBL/GenBank/DDBJ whole genome shotgun (WGS) entry which is preliminary data.</text>
</comment>
<protein>
    <submittedName>
        <fullName evidence="2">Uncharacterized protein</fullName>
    </submittedName>
</protein>
<organism evidence="2 3">
    <name type="scientific">Heterodera trifolii</name>
    <dbReference type="NCBI Taxonomy" id="157864"/>
    <lineage>
        <taxon>Eukaryota</taxon>
        <taxon>Metazoa</taxon>
        <taxon>Ecdysozoa</taxon>
        <taxon>Nematoda</taxon>
        <taxon>Chromadorea</taxon>
        <taxon>Rhabditida</taxon>
        <taxon>Tylenchina</taxon>
        <taxon>Tylenchomorpha</taxon>
        <taxon>Tylenchoidea</taxon>
        <taxon>Heteroderidae</taxon>
        <taxon>Heteroderinae</taxon>
        <taxon>Heterodera</taxon>
    </lineage>
</organism>
<reference evidence="2 3" key="1">
    <citation type="submission" date="2024-10" db="EMBL/GenBank/DDBJ databases">
        <authorList>
            <person name="Kim D."/>
        </authorList>
    </citation>
    <scope>NUCLEOTIDE SEQUENCE [LARGE SCALE GENOMIC DNA]</scope>
    <source>
        <strain evidence="2">BH-2024</strain>
    </source>
</reference>
<keyword evidence="3" id="KW-1185">Reference proteome</keyword>
<dbReference type="AlphaFoldDB" id="A0ABD2L3M2"/>
<evidence type="ECO:0000313" key="3">
    <source>
        <dbReference type="Proteomes" id="UP001620626"/>
    </source>
</evidence>
<evidence type="ECO:0000313" key="2">
    <source>
        <dbReference type="EMBL" id="KAL3109771.1"/>
    </source>
</evidence>
<proteinExistence type="predicted"/>
<evidence type="ECO:0000256" key="1">
    <source>
        <dbReference type="SAM" id="MobiDB-lite"/>
    </source>
</evidence>
<dbReference type="EMBL" id="JBICBT010000556">
    <property type="protein sequence ID" value="KAL3109771.1"/>
    <property type="molecule type" value="Genomic_DNA"/>
</dbReference>
<feature type="region of interest" description="Disordered" evidence="1">
    <location>
        <begin position="31"/>
        <end position="138"/>
    </location>
</feature>
<feature type="compositionally biased region" description="Basic and acidic residues" evidence="1">
    <location>
        <begin position="101"/>
        <end position="122"/>
    </location>
</feature>
<name>A0ABD2L3M2_9BILA</name>
<sequence length="138" mass="15655">MYKMGIFIPPTTVDSMLLLNSNRSSTTFVAHKGHKWEMAEKNKGHNGPKSGQWPRKRSNEREMGAKGPQGTNAEEKQWAQKGHKWGKPEEEQRGGKWAQKGPREKPEEKQTKGEKAQKEAKSPRKGKGIWEPLRGVPN</sequence>
<gene>
    <name evidence="2" type="ORF">niasHT_012988</name>
</gene>
<accession>A0ABD2L3M2</accession>